<dbReference type="EMBL" id="CP031194">
    <property type="protein sequence ID" value="AXG78071.1"/>
    <property type="molecule type" value="Genomic_DNA"/>
</dbReference>
<dbReference type="InterPro" id="IPR009081">
    <property type="entry name" value="PP-bd_ACP"/>
</dbReference>
<evidence type="ECO:0000256" key="1">
    <source>
        <dbReference type="ARBA" id="ARBA00022450"/>
    </source>
</evidence>
<dbReference type="OrthoDB" id="9810922at2"/>
<feature type="domain" description="Carrier" evidence="4">
    <location>
        <begin position="52"/>
        <end position="128"/>
    </location>
</feature>
<feature type="compositionally biased region" description="Basic and acidic residues" evidence="3">
    <location>
        <begin position="16"/>
        <end position="35"/>
    </location>
</feature>
<evidence type="ECO:0000256" key="3">
    <source>
        <dbReference type="SAM" id="MobiDB-lite"/>
    </source>
</evidence>
<evidence type="ECO:0000256" key="2">
    <source>
        <dbReference type="ARBA" id="ARBA00022553"/>
    </source>
</evidence>
<evidence type="ECO:0000313" key="6">
    <source>
        <dbReference type="Proteomes" id="UP000253868"/>
    </source>
</evidence>
<name>A0A345HMZ7_9ACTN</name>
<dbReference type="PROSITE" id="PS50075">
    <property type="entry name" value="CARRIER"/>
    <property type="match status" value="1"/>
</dbReference>
<evidence type="ECO:0000313" key="5">
    <source>
        <dbReference type="EMBL" id="AXG78071.1"/>
    </source>
</evidence>
<keyword evidence="2" id="KW-0597">Phosphoprotein</keyword>
<gene>
    <name evidence="5" type="ORF">DVK44_10545</name>
</gene>
<accession>A0A345HMZ7</accession>
<dbReference type="InterPro" id="IPR036736">
    <property type="entry name" value="ACP-like_sf"/>
</dbReference>
<reference evidence="6" key="1">
    <citation type="submission" date="2018-07" db="EMBL/GenBank/DDBJ databases">
        <authorList>
            <person name="Zhao J."/>
        </authorList>
    </citation>
    <scope>NUCLEOTIDE SEQUENCE [LARGE SCALE GENOMIC DNA]</scope>
    <source>
        <strain evidence="6">GSSD-12</strain>
    </source>
</reference>
<dbReference type="InterPro" id="IPR006162">
    <property type="entry name" value="Ppantetheine_attach_site"/>
</dbReference>
<keyword evidence="1" id="KW-0596">Phosphopantetheine</keyword>
<sequence length="141" mass="15214">MHQLLRLLHAAHRPLRQRDRTGDRAREIGPADSRRRAALPYGSHGGRGSVSDRTATSVVVALALVTGRPQETCERPDAVLEHELGVDSLALLEVVETLQERLGIAVPDEVTARVRTVADLQDAVRSLVTASATTPPKDTSS</sequence>
<dbReference type="AlphaFoldDB" id="A0A345HMZ7"/>
<keyword evidence="6" id="KW-1185">Reference proteome</keyword>
<organism evidence="5 6">
    <name type="scientific">Streptomyces paludis</name>
    <dbReference type="NCBI Taxonomy" id="2282738"/>
    <lineage>
        <taxon>Bacteria</taxon>
        <taxon>Bacillati</taxon>
        <taxon>Actinomycetota</taxon>
        <taxon>Actinomycetes</taxon>
        <taxon>Kitasatosporales</taxon>
        <taxon>Streptomycetaceae</taxon>
        <taxon>Streptomyces</taxon>
    </lineage>
</organism>
<dbReference type="Pfam" id="PF00550">
    <property type="entry name" value="PP-binding"/>
    <property type="match status" value="1"/>
</dbReference>
<dbReference type="Proteomes" id="UP000253868">
    <property type="component" value="Chromosome"/>
</dbReference>
<dbReference type="KEGG" id="spad:DVK44_10545"/>
<dbReference type="PROSITE" id="PS00012">
    <property type="entry name" value="PHOSPHOPANTETHEINE"/>
    <property type="match status" value="1"/>
</dbReference>
<dbReference type="SUPFAM" id="SSF47336">
    <property type="entry name" value="ACP-like"/>
    <property type="match status" value="1"/>
</dbReference>
<proteinExistence type="predicted"/>
<evidence type="ECO:0000259" key="4">
    <source>
        <dbReference type="PROSITE" id="PS50075"/>
    </source>
</evidence>
<protein>
    <submittedName>
        <fullName evidence="5">Acyl carrier protein</fullName>
    </submittedName>
</protein>
<dbReference type="Gene3D" id="1.10.1200.10">
    <property type="entry name" value="ACP-like"/>
    <property type="match status" value="1"/>
</dbReference>
<feature type="region of interest" description="Disordered" evidence="3">
    <location>
        <begin position="12"/>
        <end position="52"/>
    </location>
</feature>